<dbReference type="InterPro" id="IPR051152">
    <property type="entry name" value="C.elegans_Orphan_NR"/>
</dbReference>
<dbReference type="Gene3D" id="1.10.565.10">
    <property type="entry name" value="Retinoid X Receptor"/>
    <property type="match status" value="1"/>
</dbReference>
<evidence type="ECO:0000256" key="3">
    <source>
        <dbReference type="ARBA" id="ARBA00023170"/>
    </source>
</evidence>
<feature type="domain" description="NR LBD" evidence="4">
    <location>
        <begin position="66"/>
        <end position="321"/>
    </location>
</feature>
<gene>
    <name evidence="5" type="ORF">CRE_19034</name>
</gene>
<dbReference type="EMBL" id="DS268410">
    <property type="protein sequence ID" value="EFP00046.1"/>
    <property type="molecule type" value="Genomic_DNA"/>
</dbReference>
<reference evidence="5" key="1">
    <citation type="submission" date="2007-07" db="EMBL/GenBank/DDBJ databases">
        <title>PCAP assembly of the Caenorhabditis remanei genome.</title>
        <authorList>
            <consortium name="The Caenorhabditis remanei Sequencing Consortium"/>
            <person name="Wilson R.K."/>
        </authorList>
    </citation>
    <scope>NUCLEOTIDE SEQUENCE [LARGE SCALE GENOMIC DNA]</scope>
    <source>
        <strain evidence="5">PB4641</strain>
    </source>
</reference>
<dbReference type="OrthoDB" id="5774400at2759"/>
<dbReference type="OMA" id="HTFDIFI"/>
<dbReference type="SUPFAM" id="SSF48508">
    <property type="entry name" value="Nuclear receptor ligand-binding domain"/>
    <property type="match status" value="1"/>
</dbReference>
<dbReference type="InterPro" id="IPR000536">
    <property type="entry name" value="Nucl_hrmn_rcpt_lig-bd"/>
</dbReference>
<name>E3LLA2_CAERE</name>
<dbReference type="SMART" id="SM00430">
    <property type="entry name" value="HOLI"/>
    <property type="match status" value="1"/>
</dbReference>
<evidence type="ECO:0000256" key="2">
    <source>
        <dbReference type="ARBA" id="ARBA00023163"/>
    </source>
</evidence>
<dbReference type="PANTHER" id="PTHR45680">
    <property type="entry name" value="NUCLEAR HORMONE RECEPTOR FAMILY"/>
    <property type="match status" value="1"/>
</dbReference>
<evidence type="ECO:0000256" key="1">
    <source>
        <dbReference type="ARBA" id="ARBA00023015"/>
    </source>
</evidence>
<keyword evidence="2" id="KW-0804">Transcription</keyword>
<dbReference type="Pfam" id="PF00104">
    <property type="entry name" value="Hormone_recep"/>
    <property type="match status" value="1"/>
</dbReference>
<dbReference type="HOGENOM" id="CLU_007368_7_1_1"/>
<keyword evidence="1" id="KW-0805">Transcription regulation</keyword>
<dbReference type="Proteomes" id="UP000008281">
    <property type="component" value="Unassembled WGS sequence"/>
</dbReference>
<accession>E3LLA2</accession>
<dbReference type="STRING" id="31234.E3LLA2"/>
<dbReference type="AlphaFoldDB" id="E3LLA2"/>
<dbReference type="InterPro" id="IPR035500">
    <property type="entry name" value="NHR-like_dom_sf"/>
</dbReference>
<organism evidence="6">
    <name type="scientific">Caenorhabditis remanei</name>
    <name type="common">Caenorhabditis vulgaris</name>
    <dbReference type="NCBI Taxonomy" id="31234"/>
    <lineage>
        <taxon>Eukaryota</taxon>
        <taxon>Metazoa</taxon>
        <taxon>Ecdysozoa</taxon>
        <taxon>Nematoda</taxon>
        <taxon>Chromadorea</taxon>
        <taxon>Rhabditida</taxon>
        <taxon>Rhabditina</taxon>
        <taxon>Rhabditomorpha</taxon>
        <taxon>Rhabditoidea</taxon>
        <taxon>Rhabditidae</taxon>
        <taxon>Peloderinae</taxon>
        <taxon>Caenorhabditis</taxon>
    </lineage>
</organism>
<keyword evidence="3" id="KW-0675">Receptor</keyword>
<dbReference type="PANTHER" id="PTHR45680:SF24">
    <property type="entry name" value="NUCLEAR HORMONE RECEPTOR FAMILY-RELATED"/>
    <property type="match status" value="1"/>
</dbReference>
<dbReference type="eggNOG" id="KOG3575">
    <property type="taxonomic scope" value="Eukaryota"/>
</dbReference>
<evidence type="ECO:0000313" key="5">
    <source>
        <dbReference type="EMBL" id="EFP00046.1"/>
    </source>
</evidence>
<dbReference type="InParanoid" id="E3LLA2"/>
<sequence length="323" mass="37545">MKLCMKVGMKSQSLQIQQRFNINKSFEIFVGRPNLILFTTNSIKKRNYIDVKNLVSEAYGILKIGAPTPFSKNLSQLEKMAVEISYSTGKCTKLEVISQNSFSKVWQFDFFSAAKWLTHLEEFTVLPIAVQQMQFLQSIWHVFGRIYKTGKSAELRKKQANDSKILNISDQYYLEMEKTEFDMSWLSPYPFDQVKLFLFGGEVDCNADELIGAILKLDLSQIEICYMTAQLCFQYAETRFAGTNFSGIGDRLLAVLDNDLHQYYMTRPDRNRNYAWRLAQMLKMNQSIQRMIRLQREKSVIAHTFDIFIADFSHPEMFIDTGC</sequence>
<dbReference type="PROSITE" id="PS51843">
    <property type="entry name" value="NR_LBD"/>
    <property type="match status" value="1"/>
</dbReference>
<protein>
    <recommendedName>
        <fullName evidence="4">NR LBD domain-containing protein</fullName>
    </recommendedName>
</protein>
<keyword evidence="6" id="KW-1185">Reference proteome</keyword>
<evidence type="ECO:0000313" key="6">
    <source>
        <dbReference type="Proteomes" id="UP000008281"/>
    </source>
</evidence>
<proteinExistence type="predicted"/>
<evidence type="ECO:0000259" key="4">
    <source>
        <dbReference type="PROSITE" id="PS51843"/>
    </source>
</evidence>